<organism evidence="2 3">
    <name type="scientific">Hydrogenophaga luteola</name>
    <dbReference type="NCBI Taxonomy" id="1591122"/>
    <lineage>
        <taxon>Bacteria</taxon>
        <taxon>Pseudomonadati</taxon>
        <taxon>Pseudomonadota</taxon>
        <taxon>Betaproteobacteria</taxon>
        <taxon>Burkholderiales</taxon>
        <taxon>Comamonadaceae</taxon>
        <taxon>Hydrogenophaga</taxon>
    </lineage>
</organism>
<dbReference type="Pfam" id="PF13589">
    <property type="entry name" value="HATPase_c_3"/>
    <property type="match status" value="1"/>
</dbReference>
<dbReference type="Gene3D" id="3.30.565.10">
    <property type="entry name" value="Histidine kinase-like ATPase, C-terminal domain"/>
    <property type="match status" value="1"/>
</dbReference>
<dbReference type="SUPFAM" id="SSF55874">
    <property type="entry name" value="ATPase domain of HSP90 chaperone/DNA topoisomerase II/histidine kinase"/>
    <property type="match status" value="1"/>
</dbReference>
<gene>
    <name evidence="2" type="ORF">ACFOPI_05135</name>
</gene>
<reference evidence="3" key="1">
    <citation type="journal article" date="2019" name="Int. J. Syst. Evol. Microbiol.">
        <title>The Global Catalogue of Microorganisms (GCM) 10K type strain sequencing project: providing services to taxonomists for standard genome sequencing and annotation.</title>
        <authorList>
            <consortium name="The Broad Institute Genomics Platform"/>
            <consortium name="The Broad Institute Genome Sequencing Center for Infectious Disease"/>
            <person name="Wu L."/>
            <person name="Ma J."/>
        </authorList>
    </citation>
    <scope>NUCLEOTIDE SEQUENCE [LARGE SCALE GENOMIC DNA]</scope>
    <source>
        <strain evidence="3">KCTC 42501</strain>
    </source>
</reference>
<feature type="compositionally biased region" description="Basic and acidic residues" evidence="1">
    <location>
        <begin position="440"/>
        <end position="450"/>
    </location>
</feature>
<evidence type="ECO:0000313" key="3">
    <source>
        <dbReference type="Proteomes" id="UP001595729"/>
    </source>
</evidence>
<dbReference type="EMBL" id="JBHRXX010000002">
    <property type="protein sequence ID" value="MFC3682967.1"/>
    <property type="molecule type" value="Genomic_DNA"/>
</dbReference>
<dbReference type="RefSeq" id="WP_382171691.1">
    <property type="nucleotide sequence ID" value="NZ_JBHRXX010000002.1"/>
</dbReference>
<protein>
    <submittedName>
        <fullName evidence="2">ATP-binding protein</fullName>
    </submittedName>
</protein>
<name>A0ABV7W0L3_9BURK</name>
<evidence type="ECO:0000256" key="1">
    <source>
        <dbReference type="SAM" id="MobiDB-lite"/>
    </source>
</evidence>
<keyword evidence="2" id="KW-0067">ATP-binding</keyword>
<sequence length="574" mass="64525">MPDTTTEIHVHAARLCQAIARIGYEPQTALLDIVDNAVTANATKVNISLHLAPGKTLKNRNSVLLYQVVDNGLGMTNEEIVEAFSLGTNGDYRPHSLSKYGMGLKSAGLSLGTRIHIVSMKNGAISQRHTFDLDLIERENKFIVSSSALSPEQVAHYSSLQSDNSGTIVEIDGCERINHQSPNTTVKKLEEEMGVIYEKFISDPCRPVDFQIRVCAANEDAPFKHISPLDILFLNGPRPPKTWDPATYDYISPYLLLDESWKPDLGDGKTTPPIKLKVVAFPQDALSNSNSPLAPADKEIVKSYKVGRPNAGFFIYRNERLIRWGDMLGILGKDEFNIRIRMDITEEHDDVLHVDVTKQRFEIDDELLARLRRIVDEPRSIAKSIMKLCHELLKKPLGREGEKFSDLSENVTEDDPEEMARGTPPTEVLERQQQQAEEADAVRRVTDPKNDGAGALHGSVPFSKVRYTSEVHYSRLWTAYRDAKEGVFVCINTAHPFYTEFMRDLADNSPSRVLLETLIFGCGVAEINTMGNLYEIEIEIIKSVFERFHKNCATYLANFTSENINLIQEYAPQE</sequence>
<keyword evidence="2" id="KW-0547">Nucleotide-binding</keyword>
<dbReference type="InterPro" id="IPR036890">
    <property type="entry name" value="HATPase_C_sf"/>
</dbReference>
<keyword evidence="3" id="KW-1185">Reference proteome</keyword>
<accession>A0ABV7W0L3</accession>
<dbReference type="Proteomes" id="UP001595729">
    <property type="component" value="Unassembled WGS sequence"/>
</dbReference>
<dbReference type="GO" id="GO:0005524">
    <property type="term" value="F:ATP binding"/>
    <property type="evidence" value="ECO:0007669"/>
    <property type="project" value="UniProtKB-KW"/>
</dbReference>
<feature type="region of interest" description="Disordered" evidence="1">
    <location>
        <begin position="403"/>
        <end position="457"/>
    </location>
</feature>
<comment type="caution">
    <text evidence="2">The sequence shown here is derived from an EMBL/GenBank/DDBJ whole genome shotgun (WGS) entry which is preliminary data.</text>
</comment>
<evidence type="ECO:0000313" key="2">
    <source>
        <dbReference type="EMBL" id="MFC3682967.1"/>
    </source>
</evidence>
<proteinExistence type="predicted"/>